<dbReference type="InterPro" id="IPR013780">
    <property type="entry name" value="Glyco_hydro_b"/>
</dbReference>
<organism evidence="10 12">
    <name type="scientific">Didymodactylos carnosus</name>
    <dbReference type="NCBI Taxonomy" id="1234261"/>
    <lineage>
        <taxon>Eukaryota</taxon>
        <taxon>Metazoa</taxon>
        <taxon>Spiralia</taxon>
        <taxon>Gnathifera</taxon>
        <taxon>Rotifera</taxon>
        <taxon>Eurotatoria</taxon>
        <taxon>Bdelloidea</taxon>
        <taxon>Philodinida</taxon>
        <taxon>Philodinidae</taxon>
        <taxon>Didymodactylos</taxon>
    </lineage>
</organism>
<evidence type="ECO:0000259" key="9">
    <source>
        <dbReference type="Pfam" id="PF17801"/>
    </source>
</evidence>
<dbReference type="Gene3D" id="3.20.20.70">
    <property type="entry name" value="Aldolase class I"/>
    <property type="match status" value="1"/>
</dbReference>
<dbReference type="PRINTS" id="PR00740">
    <property type="entry name" value="GLHYDRLASE27"/>
</dbReference>
<dbReference type="InterPro" id="IPR013785">
    <property type="entry name" value="Aldolase_TIM"/>
</dbReference>
<evidence type="ECO:0000256" key="7">
    <source>
        <dbReference type="ARBA" id="ARBA00023295"/>
    </source>
</evidence>
<dbReference type="EC" id="3.2.1.-" evidence="8"/>
<dbReference type="PANTHER" id="PTHR11452:SF75">
    <property type="entry name" value="ALPHA-GALACTOSIDASE MEL1"/>
    <property type="match status" value="1"/>
</dbReference>
<comment type="subunit">
    <text evidence="8">Homodimer.</text>
</comment>
<sequence>MIYIGWNSWNHYGCGINEQIVKLTADALVSSGLASKGYTYVNIDDCWAYKRDEHGIIHEDPKTFPSGMKALADYVHSKNLKFGLYSDSGNQTCAGRPGSLGFETQDAEAYASWGVDYLKYDNCYSEHILPMIRYPVMRDALNKTGRPIFYSMCEWGQYLPSLWAPQIGNSWRTTGDINDRWSSMLINIDITNLFAEAAAPGGWNDPDMLEIGNGHMSSVEYISHMSLWAIAKAPLLIGCDVTNMSADTLKILTNQEVIDVNQDALGVQGKKIRLDLQNDLEVWAGPLADGAQVVLLFNRSLRTQGITVFWTEIGFNEKQIATVRDLWKHEDLGNFQQYYNATAIDSHGVVMLKIKPKL</sequence>
<dbReference type="FunFam" id="3.20.20.70:FF:000093">
    <property type="entry name" value="Alpha-galactosidase"/>
    <property type="match status" value="1"/>
</dbReference>
<dbReference type="PROSITE" id="PS00512">
    <property type="entry name" value="ALPHA_GALACTOSIDASE"/>
    <property type="match status" value="1"/>
</dbReference>
<evidence type="ECO:0000313" key="10">
    <source>
        <dbReference type="EMBL" id="CAF0878445.1"/>
    </source>
</evidence>
<protein>
    <recommendedName>
        <fullName evidence="3 8">Alpha-galactosidase</fullName>
        <ecNumber evidence="8">3.2.1.-</ecNumber>
    </recommendedName>
</protein>
<evidence type="ECO:0000256" key="6">
    <source>
        <dbReference type="ARBA" id="ARBA00023157"/>
    </source>
</evidence>
<comment type="catalytic activity">
    <reaction evidence="1">
        <text>Hydrolysis of terminal, non-reducing alpha-D-galactose residues in alpha-D-galactosides, including galactose oligosaccharides, galactomannans and galactolipids.</text>
        <dbReference type="EC" id="3.2.1.22"/>
    </reaction>
</comment>
<name>A0A813Y5Q2_9BILA</name>
<evidence type="ECO:0000256" key="1">
    <source>
        <dbReference type="ARBA" id="ARBA00001255"/>
    </source>
</evidence>
<comment type="caution">
    <text evidence="10">The sequence shown here is derived from an EMBL/GenBank/DDBJ whole genome shotgun (WGS) entry which is preliminary data.</text>
</comment>
<evidence type="ECO:0000256" key="4">
    <source>
        <dbReference type="ARBA" id="ARBA00022729"/>
    </source>
</evidence>
<dbReference type="Pfam" id="PF17801">
    <property type="entry name" value="Melibiase_C"/>
    <property type="match status" value="1"/>
</dbReference>
<dbReference type="GO" id="GO:0005975">
    <property type="term" value="P:carbohydrate metabolic process"/>
    <property type="evidence" value="ECO:0007669"/>
    <property type="project" value="InterPro"/>
</dbReference>
<evidence type="ECO:0000256" key="2">
    <source>
        <dbReference type="ARBA" id="ARBA00009743"/>
    </source>
</evidence>
<dbReference type="InterPro" id="IPR017853">
    <property type="entry name" value="GH"/>
</dbReference>
<keyword evidence="6 8" id="KW-1015">Disulfide bond</keyword>
<keyword evidence="12" id="KW-1185">Reference proteome</keyword>
<dbReference type="AlphaFoldDB" id="A0A813Y5Q2"/>
<keyword evidence="7 8" id="KW-0326">Glycosidase</keyword>
<dbReference type="Gene3D" id="2.60.40.1180">
    <property type="entry name" value="Golgi alpha-mannosidase II"/>
    <property type="match status" value="1"/>
</dbReference>
<dbReference type="SUPFAM" id="SSF51011">
    <property type="entry name" value="Glycosyl hydrolase domain"/>
    <property type="match status" value="1"/>
</dbReference>
<dbReference type="InterPro" id="IPR000111">
    <property type="entry name" value="Glyco_hydro_27/36_CS"/>
</dbReference>
<keyword evidence="5 8" id="KW-0378">Hydrolase</keyword>
<dbReference type="Proteomes" id="UP000663829">
    <property type="component" value="Unassembled WGS sequence"/>
</dbReference>
<reference evidence="10" key="1">
    <citation type="submission" date="2021-02" db="EMBL/GenBank/DDBJ databases">
        <authorList>
            <person name="Nowell W R."/>
        </authorList>
    </citation>
    <scope>NUCLEOTIDE SEQUENCE</scope>
</reference>
<dbReference type="InterPro" id="IPR041233">
    <property type="entry name" value="Melibiase_C"/>
</dbReference>
<dbReference type="CDD" id="cd14792">
    <property type="entry name" value="GH27"/>
    <property type="match status" value="1"/>
</dbReference>
<evidence type="ECO:0000313" key="11">
    <source>
        <dbReference type="EMBL" id="CAF3665004.1"/>
    </source>
</evidence>
<dbReference type="EMBL" id="CAJNOQ010001226">
    <property type="protein sequence ID" value="CAF0878445.1"/>
    <property type="molecule type" value="Genomic_DNA"/>
</dbReference>
<proteinExistence type="inferred from homology"/>
<evidence type="ECO:0000256" key="5">
    <source>
        <dbReference type="ARBA" id="ARBA00022801"/>
    </source>
</evidence>
<dbReference type="InterPro" id="IPR002241">
    <property type="entry name" value="Glyco_hydro_27"/>
</dbReference>
<dbReference type="EMBL" id="CAJOBC010001226">
    <property type="protein sequence ID" value="CAF3665004.1"/>
    <property type="molecule type" value="Genomic_DNA"/>
</dbReference>
<dbReference type="PANTHER" id="PTHR11452">
    <property type="entry name" value="ALPHA-GALACTOSIDASE/ALPHA-N-ACETYLGALACTOSAMINIDASE"/>
    <property type="match status" value="1"/>
</dbReference>
<dbReference type="Pfam" id="PF16499">
    <property type="entry name" value="Melibiase_2"/>
    <property type="match status" value="1"/>
</dbReference>
<evidence type="ECO:0000256" key="3">
    <source>
        <dbReference type="ARBA" id="ARBA00012755"/>
    </source>
</evidence>
<feature type="domain" description="Alpha galactosidase C-terminal" evidence="9">
    <location>
        <begin position="278"/>
        <end position="354"/>
    </location>
</feature>
<evidence type="ECO:0000313" key="12">
    <source>
        <dbReference type="Proteomes" id="UP000663829"/>
    </source>
</evidence>
<comment type="similarity">
    <text evidence="2 8">Belongs to the glycosyl hydrolase 27 family.</text>
</comment>
<evidence type="ECO:0000256" key="8">
    <source>
        <dbReference type="RuleBase" id="RU361168"/>
    </source>
</evidence>
<dbReference type="Proteomes" id="UP000681722">
    <property type="component" value="Unassembled WGS sequence"/>
</dbReference>
<dbReference type="FunFam" id="2.60.40.1180:FF:000008">
    <property type="entry name" value="Alpha-galactosidase"/>
    <property type="match status" value="1"/>
</dbReference>
<keyword evidence="4" id="KW-0732">Signal</keyword>
<dbReference type="OrthoDB" id="5795902at2759"/>
<accession>A0A813Y5Q2</accession>
<dbReference type="SUPFAM" id="SSF51445">
    <property type="entry name" value="(Trans)glycosidases"/>
    <property type="match status" value="1"/>
</dbReference>
<dbReference type="GO" id="GO:0004557">
    <property type="term" value="F:alpha-galactosidase activity"/>
    <property type="evidence" value="ECO:0007669"/>
    <property type="project" value="UniProtKB-EC"/>
</dbReference>
<gene>
    <name evidence="10" type="ORF">GPM918_LOCUS7480</name>
    <name evidence="11" type="ORF">SRO942_LOCUS7480</name>
</gene>